<dbReference type="InterPro" id="IPR005475">
    <property type="entry name" value="Transketolase-like_Pyr-bd"/>
</dbReference>
<comment type="function">
    <text evidence="2">E1 component of the 2-oxoglutarate dehydrogenase (OGDH) complex which catalyzes the decarboxylation of 2-oxoglutarate, the first step in the conversion of 2-oxoglutarate to succinyl-CoA and CO(2).</text>
</comment>
<dbReference type="EC" id="1.2.4.2" evidence="4"/>
<keyword evidence="6" id="KW-0560">Oxidoreductase</keyword>
<dbReference type="InterPro" id="IPR011603">
    <property type="entry name" value="2oxoglutarate_DH_E1"/>
</dbReference>
<dbReference type="SUPFAM" id="SSF52518">
    <property type="entry name" value="Thiamin diphosphate-binding fold (THDP-binding)"/>
    <property type="match status" value="2"/>
</dbReference>
<dbReference type="GO" id="GO:0006099">
    <property type="term" value="P:tricarboxylic acid cycle"/>
    <property type="evidence" value="ECO:0007669"/>
    <property type="project" value="TreeGrafter"/>
</dbReference>
<dbReference type="Proteomes" id="UP000500930">
    <property type="component" value="Chromosome"/>
</dbReference>
<dbReference type="Gene3D" id="1.10.287.1150">
    <property type="entry name" value="TPP helical domain"/>
    <property type="match status" value="1"/>
</dbReference>
<dbReference type="InterPro" id="IPR029061">
    <property type="entry name" value="THDP-binding"/>
</dbReference>
<evidence type="ECO:0000256" key="4">
    <source>
        <dbReference type="ARBA" id="ARBA00012280"/>
    </source>
</evidence>
<evidence type="ECO:0000256" key="6">
    <source>
        <dbReference type="ARBA" id="ARBA00023002"/>
    </source>
</evidence>
<dbReference type="GO" id="GO:0005829">
    <property type="term" value="C:cytosol"/>
    <property type="evidence" value="ECO:0007669"/>
    <property type="project" value="TreeGrafter"/>
</dbReference>
<comment type="cofactor">
    <cofactor evidence="1">
        <name>thiamine diphosphate</name>
        <dbReference type="ChEBI" id="CHEBI:58937"/>
    </cofactor>
</comment>
<organism evidence="11 12">
    <name type="scientific">Anaplasma platys</name>
    <dbReference type="NCBI Taxonomy" id="949"/>
    <lineage>
        <taxon>Bacteria</taxon>
        <taxon>Pseudomonadati</taxon>
        <taxon>Pseudomonadota</taxon>
        <taxon>Alphaproteobacteria</taxon>
        <taxon>Rickettsiales</taxon>
        <taxon>Anaplasmataceae</taxon>
        <taxon>Anaplasma</taxon>
    </lineage>
</organism>
<dbReference type="KEGG" id="aplt:ANPL_03095"/>
<dbReference type="GO" id="GO:0030976">
    <property type="term" value="F:thiamine pyrophosphate binding"/>
    <property type="evidence" value="ECO:0007669"/>
    <property type="project" value="InterPro"/>
</dbReference>
<dbReference type="SMART" id="SM00861">
    <property type="entry name" value="Transket_pyr"/>
    <property type="match status" value="1"/>
</dbReference>
<evidence type="ECO:0000256" key="7">
    <source>
        <dbReference type="ARBA" id="ARBA00023052"/>
    </source>
</evidence>
<comment type="subunit">
    <text evidence="3">Homodimer. Part of the 2-oxoglutarate dehydrogenase (OGDH) complex composed of E1 (2-oxoglutarate dehydrogenase), E2 (dihydrolipoamide succinyltransferase) and E3 (dihydrolipoamide dehydrogenase); the complex contains multiple copies of the three enzymatic components (E1, E2 and E3).</text>
</comment>
<dbReference type="Gene3D" id="3.40.50.12470">
    <property type="match status" value="1"/>
</dbReference>
<gene>
    <name evidence="11" type="primary">sucA</name>
    <name evidence="11" type="ORF">ANPL_03095</name>
</gene>
<dbReference type="GO" id="GO:0006096">
    <property type="term" value="P:glycolytic process"/>
    <property type="evidence" value="ECO:0007669"/>
    <property type="project" value="UniProtKB-KW"/>
</dbReference>
<dbReference type="GO" id="GO:0045252">
    <property type="term" value="C:oxoglutarate dehydrogenase complex"/>
    <property type="evidence" value="ECO:0007669"/>
    <property type="project" value="TreeGrafter"/>
</dbReference>
<dbReference type="InterPro" id="IPR042179">
    <property type="entry name" value="KGD_C_sf"/>
</dbReference>
<evidence type="ECO:0000256" key="2">
    <source>
        <dbReference type="ARBA" id="ARBA00003906"/>
    </source>
</evidence>
<evidence type="ECO:0000313" key="11">
    <source>
        <dbReference type="EMBL" id="QJC27689.1"/>
    </source>
</evidence>
<dbReference type="InterPro" id="IPR001017">
    <property type="entry name" value="DH_E1"/>
</dbReference>
<name>A0A858PYN2_9RICK</name>
<evidence type="ECO:0000256" key="9">
    <source>
        <dbReference type="ARBA" id="ARBA00030680"/>
    </source>
</evidence>
<accession>A0A858PYN2</accession>
<protein>
    <recommendedName>
        <fullName evidence="5">2-oxoglutarate dehydrogenase E1 component</fullName>
        <ecNumber evidence="4">1.2.4.2</ecNumber>
    </recommendedName>
    <alternativeName>
        <fullName evidence="9">Alpha-ketoglutarate dehydrogenase</fullName>
    </alternativeName>
</protein>
<dbReference type="EMBL" id="CP046391">
    <property type="protein sequence ID" value="QJC27689.1"/>
    <property type="molecule type" value="Genomic_DNA"/>
</dbReference>
<evidence type="ECO:0000256" key="1">
    <source>
        <dbReference type="ARBA" id="ARBA00001964"/>
    </source>
</evidence>
<evidence type="ECO:0000256" key="8">
    <source>
        <dbReference type="ARBA" id="ARBA00023152"/>
    </source>
</evidence>
<dbReference type="Gene3D" id="3.40.50.970">
    <property type="match status" value="1"/>
</dbReference>
<dbReference type="PANTHER" id="PTHR23152:SF4">
    <property type="entry name" value="2-OXOADIPATE DEHYDROGENASE COMPLEX COMPONENT E1"/>
    <property type="match status" value="1"/>
</dbReference>
<evidence type="ECO:0000313" key="12">
    <source>
        <dbReference type="Proteomes" id="UP000500930"/>
    </source>
</evidence>
<reference evidence="11 12" key="1">
    <citation type="journal article" date="2020" name="Pathogens">
        <title>First Whole Genome Sequence of Anaplasma platys, an Obligate Intracellular Rickettsial Pathogen of Dogs.</title>
        <authorList>
            <person name="Llanes A."/>
            <person name="Rajeev S."/>
        </authorList>
    </citation>
    <scope>NUCLEOTIDE SEQUENCE [LARGE SCALE GENOMIC DNA]</scope>
    <source>
        <strain evidence="11 12">S3</strain>
    </source>
</reference>
<dbReference type="Pfam" id="PF02779">
    <property type="entry name" value="Transket_pyr"/>
    <property type="match status" value="1"/>
</dbReference>
<dbReference type="CDD" id="cd02016">
    <property type="entry name" value="TPP_E1_OGDC_like"/>
    <property type="match status" value="1"/>
</dbReference>
<feature type="domain" description="Transketolase-like pyrimidine-binding" evidence="10">
    <location>
        <begin position="592"/>
        <end position="785"/>
    </location>
</feature>
<dbReference type="PANTHER" id="PTHR23152">
    <property type="entry name" value="2-OXOGLUTARATE DEHYDROGENASE"/>
    <property type="match status" value="1"/>
</dbReference>
<evidence type="ECO:0000256" key="3">
    <source>
        <dbReference type="ARBA" id="ARBA00011301"/>
    </source>
</evidence>
<evidence type="ECO:0000259" key="10">
    <source>
        <dbReference type="SMART" id="SM00861"/>
    </source>
</evidence>
<proteinExistence type="predicted"/>
<keyword evidence="7" id="KW-0786">Thiamine pyrophosphate</keyword>
<dbReference type="FunFam" id="3.40.50.12470:FF:000003">
    <property type="entry name" value="2-oxoglutarate dehydrogenase E1 component"/>
    <property type="match status" value="1"/>
</dbReference>
<dbReference type="NCBIfam" id="TIGR00239">
    <property type="entry name" value="2oxo_dh_E1"/>
    <property type="match status" value="1"/>
</dbReference>
<dbReference type="AlphaFoldDB" id="A0A858PYN2"/>
<keyword evidence="12" id="KW-1185">Reference proteome</keyword>
<evidence type="ECO:0000256" key="5">
    <source>
        <dbReference type="ARBA" id="ARBA00013321"/>
    </source>
</evidence>
<dbReference type="Pfam" id="PF00676">
    <property type="entry name" value="E1_dh"/>
    <property type="match status" value="1"/>
</dbReference>
<sequence length="933" mass="103822">MQPWFCFLLAGYVLAELGGGVVQVVDRKFRREDCLFGDNALLVEEVYDNYEGGLSELPEGWDELFSGVKEHKVRPSGSAPAAGGALKGNTVSESEQQKITDLMHFYRAYGHMAADLDPLKMGERADLDHGSYLSMNSKRNYALWEKAKFSEKNLLKILKETYCGKIGFEFMHIRSMDERLWIQDKIENMNISFSAEEQKEILWHLQETEMFEQFLHVRFPGYKRFSIEGGDAMVVSLEKLISLAPGMGIREIVIGMSHRGRLSVMTKVVKKPYAAMLHEFAGGMAYPSDLGVTGDVKYHLGCSNDRKVDGQSVYLSLSYNPSHLEAVNPVVMGRVRARMDRTNESVIGVLVHGDAAFIGQGVVAEGLTISGVKGYSSGGCVHVVVNNQVGFTTSPDSARSSLYCSDMARMIDAPVFHVNGDDPEVVAAVTQLALEYRNKFKKDVVVDMVCYRRYGHNEGDEPMFTQPLVYNRIAEHKTVAALYADKLIGDGVVTSEQVGDFRKQFRGILDEALVASADYKPKCAMWFEGYWAGLRSPPVGEFGHYLSDTGVEGSKLTSLAGVICSVPEGFQIDKKIARMLNARLNSIRSDSIDWGTGEALAFATLLVEKRSVRLSGEDCGRGTFSHRHARLVDQVTGAKYVPLNNLGVEQGSFEILDSPLSEYAVMGFEYGYSLDSPHALVMWEAQFGDFANGAQIIIDQFIAASETKWLRCSGLVLLLPHGYEGQGSEHSSARIERFLQLCAEDNMQVVNCTTPANYFHVLRRQLHRDFRKPLVVFTPKSLLRHKMAVSKLSDFSGGFLPVIGDGLCADSRAVKRVIICSGKVYYDLCDTRGDRRDVALLRLEQYYPFPKDFLSRELAKYPKAQVVWCQEEHKNMGGWSFVRDYIEESMAGAGMSQRAVSYIGRAAAASTAAGYASVHAEQQQKIMMDSFSF</sequence>
<dbReference type="GO" id="GO:0004591">
    <property type="term" value="F:oxoglutarate dehydrogenase (succinyl-transferring) activity"/>
    <property type="evidence" value="ECO:0007669"/>
    <property type="project" value="UniProtKB-EC"/>
</dbReference>
<dbReference type="Gene3D" id="3.40.50.11610">
    <property type="entry name" value="Multifunctional 2-oxoglutarate metabolism enzyme, C-terminal domain"/>
    <property type="match status" value="1"/>
</dbReference>
<dbReference type="InterPro" id="IPR031717">
    <property type="entry name" value="ODO-1/KGD_C"/>
</dbReference>
<dbReference type="Pfam" id="PF16870">
    <property type="entry name" value="OxoGdeHyase_C"/>
    <property type="match status" value="1"/>
</dbReference>
<dbReference type="PIRSF" id="PIRSF000157">
    <property type="entry name" value="Oxoglu_dh_E1"/>
    <property type="match status" value="1"/>
</dbReference>
<keyword evidence="8" id="KW-0324">Glycolysis</keyword>
<dbReference type="NCBIfam" id="NF008907">
    <property type="entry name" value="PRK12270.1"/>
    <property type="match status" value="1"/>
</dbReference>
<dbReference type="NCBIfam" id="NF006914">
    <property type="entry name" value="PRK09404.1"/>
    <property type="match status" value="1"/>
</dbReference>